<evidence type="ECO:0000313" key="1">
    <source>
        <dbReference type="EMBL" id="CCI81620.1"/>
    </source>
</evidence>
<dbReference type="Proteomes" id="UP000009320">
    <property type="component" value="Unassembled WGS sequence"/>
</dbReference>
<sequence length="132" mass="15302">MSEYLLSEKTIIETIKNNLDGRTGIYNYTFQDVLDDVFNIDEYIIGYEEAEQALQEYGVFDALKEVQQFDLENYGKWVTDYADSEKVANTLAYILANRVFDTCLINAPGFLNFDSELTPQNVKYFKEALNEM</sequence>
<proteinExistence type="predicted"/>
<protein>
    <submittedName>
        <fullName evidence="1">Uncharacterized protein</fullName>
    </submittedName>
</protein>
<dbReference type="RefSeq" id="WP_008470441.1">
    <property type="nucleotide sequence ID" value="NZ_AYZP01000001.1"/>
</dbReference>
<dbReference type="GeneID" id="82846865"/>
<evidence type="ECO:0000313" key="2">
    <source>
        <dbReference type="Proteomes" id="UP000009320"/>
    </source>
</evidence>
<dbReference type="EMBL" id="CAKE01000004">
    <property type="protein sequence ID" value="CCI81620.1"/>
    <property type="molecule type" value="Genomic_DNA"/>
</dbReference>
<name>I7KGW5_9LACO</name>
<comment type="caution">
    <text evidence="1">The sequence shown here is derived from an EMBL/GenBank/DDBJ whole genome shotgun (WGS) entry which is preliminary data.</text>
</comment>
<organism evidence="1 2">
    <name type="scientific">Lactobacillus hominis DSM 23910 = CRBIP 24.179</name>
    <dbReference type="NCBI Taxonomy" id="1423758"/>
    <lineage>
        <taxon>Bacteria</taxon>
        <taxon>Bacillati</taxon>
        <taxon>Bacillota</taxon>
        <taxon>Bacilli</taxon>
        <taxon>Lactobacillales</taxon>
        <taxon>Lactobacillaceae</taxon>
        <taxon>Lactobacillus</taxon>
    </lineage>
</organism>
<accession>I7KGW5</accession>
<keyword evidence="2" id="KW-1185">Reference proteome</keyword>
<reference evidence="1 2" key="1">
    <citation type="submission" date="2012-06" db="EMBL/GenBank/DDBJ databases">
        <title>Draft Genome Sequence of Lactobacillus hominis Strain CRBIP 24.179T, isolated from human intestine.</title>
        <authorList>
            <person name="Cousin S."/>
            <person name="Ma L."/>
            <person name="Bizet C."/>
            <person name="Loux V."/>
            <person name="Bouchier C."/>
            <person name="Clermont D."/>
            <person name="Creno S."/>
        </authorList>
    </citation>
    <scope>NUCLEOTIDE SEQUENCE [LARGE SCALE GENOMIC DNA]</scope>
    <source>
        <strain evidence="2">CRBIP 24.179T</strain>
    </source>
</reference>
<dbReference type="AlphaFoldDB" id="I7KGW5"/>
<gene>
    <name evidence="1" type="ORF">BN55_09445</name>
</gene>
<dbReference type="PATRIC" id="fig|1423758.3.peg.24"/>